<organism evidence="1">
    <name type="scientific">Oscillatoriales cyanobacterium SpSt-418</name>
    <dbReference type="NCBI Taxonomy" id="2282169"/>
    <lineage>
        <taxon>Bacteria</taxon>
        <taxon>Bacillati</taxon>
        <taxon>Cyanobacteriota</taxon>
        <taxon>Cyanophyceae</taxon>
        <taxon>Oscillatoriophycideae</taxon>
        <taxon>Oscillatoriales</taxon>
    </lineage>
</organism>
<proteinExistence type="predicted"/>
<evidence type="ECO:0000313" key="1">
    <source>
        <dbReference type="EMBL" id="HFN01602.1"/>
    </source>
</evidence>
<accession>A0A7C3PUL2</accession>
<gene>
    <name evidence="1" type="ORF">ENR64_28450</name>
</gene>
<dbReference type="AlphaFoldDB" id="A0A7C3PUL2"/>
<dbReference type="EMBL" id="DSRU01000427">
    <property type="protein sequence ID" value="HFN01602.1"/>
    <property type="molecule type" value="Genomic_DNA"/>
</dbReference>
<name>A0A7C3PUL2_9CYAN</name>
<reference evidence="1" key="1">
    <citation type="journal article" date="2020" name="mSystems">
        <title>Genome- and Community-Level Interaction Insights into Carbon Utilization and Element Cycling Functions of Hydrothermarchaeota in Hydrothermal Sediment.</title>
        <authorList>
            <person name="Zhou Z."/>
            <person name="Liu Y."/>
            <person name="Xu W."/>
            <person name="Pan J."/>
            <person name="Luo Z.H."/>
            <person name="Li M."/>
        </authorList>
    </citation>
    <scope>NUCLEOTIDE SEQUENCE [LARGE SCALE GENOMIC DNA]</scope>
    <source>
        <strain evidence="1">SpSt-418</strain>
    </source>
</reference>
<sequence>MTLSLRPLYLSAYTFAAEPVFYLRNLPITPPQSYEHVCKTWEKSNQPFVYCRRKLCNAQTAG</sequence>
<comment type="caution">
    <text evidence="1">The sequence shown here is derived from an EMBL/GenBank/DDBJ whole genome shotgun (WGS) entry which is preliminary data.</text>
</comment>
<protein>
    <submittedName>
        <fullName evidence="1">Uncharacterized protein</fullName>
    </submittedName>
</protein>